<evidence type="ECO:0000313" key="3">
    <source>
        <dbReference type="Proteomes" id="UP000363661"/>
    </source>
</evidence>
<dbReference type="RefSeq" id="WP_144366887.1">
    <property type="nucleotide sequence ID" value="NZ_CABHNA010000048.1"/>
</dbReference>
<proteinExistence type="predicted"/>
<dbReference type="EMBL" id="CABHNA010000048">
    <property type="protein sequence ID" value="VUX06045.1"/>
    <property type="molecule type" value="Genomic_DNA"/>
</dbReference>
<keyword evidence="3" id="KW-1185">Reference proteome</keyword>
<dbReference type="AlphaFoldDB" id="A0A564TFL9"/>
<keyword evidence="1" id="KW-0175">Coiled coil</keyword>
<sequence>MKTIKQIADELGVSKQKVYRFIVRNHITASSEVKRSKLYDESAEMLIKQGFLEDELHQKSHHEVHQNHINDTVSEAVIELLRKELEQKNEQLQEKDRQIREKDRQISEMQAQLSMNQKLIDQEQQLHMVTEKKFMLLEQQHEHEEVDMKIKEDKKWWKFWE</sequence>
<evidence type="ECO:0000256" key="1">
    <source>
        <dbReference type="SAM" id="Coils"/>
    </source>
</evidence>
<dbReference type="Proteomes" id="UP000363661">
    <property type="component" value="Unassembled WGS sequence"/>
</dbReference>
<feature type="coiled-coil region" evidence="1">
    <location>
        <begin position="75"/>
        <end position="112"/>
    </location>
</feature>
<evidence type="ECO:0000313" key="2">
    <source>
        <dbReference type="EMBL" id="VUX06045.1"/>
    </source>
</evidence>
<accession>A0A564TFL9</accession>
<gene>
    <name evidence="2" type="ORF">RTSSTS7063_00044</name>
</gene>
<reference evidence="2 3" key="1">
    <citation type="submission" date="2019-07" db="EMBL/GenBank/DDBJ databases">
        <authorList>
            <person name="Hibberd C M."/>
            <person name="Gehrig L. J."/>
            <person name="Chang H.-W."/>
            <person name="Venkatesh S."/>
        </authorList>
    </citation>
    <scope>NUCLEOTIDE SEQUENCE [LARGE SCALE GENOMIC DNA]</scope>
    <source>
        <strain evidence="2">Ruminococcus_torques_SSTS_Bg7063</strain>
    </source>
</reference>
<organism evidence="2 3">
    <name type="scientific">[Ruminococcus] torques</name>
    <dbReference type="NCBI Taxonomy" id="33039"/>
    <lineage>
        <taxon>Bacteria</taxon>
        <taxon>Bacillati</taxon>
        <taxon>Bacillota</taxon>
        <taxon>Clostridia</taxon>
        <taxon>Lachnospirales</taxon>
        <taxon>Lachnospiraceae</taxon>
        <taxon>Mediterraneibacter</taxon>
    </lineage>
</organism>
<name>A0A564TFL9_9FIRM</name>
<protein>
    <recommendedName>
        <fullName evidence="4">DUF536 domain-containing protein</fullName>
    </recommendedName>
</protein>
<evidence type="ECO:0008006" key="4">
    <source>
        <dbReference type="Google" id="ProtNLM"/>
    </source>
</evidence>